<evidence type="ECO:0000256" key="1">
    <source>
        <dbReference type="SAM" id="Coils"/>
    </source>
</evidence>
<comment type="caution">
    <text evidence="2">The sequence shown here is derived from an EMBL/GenBank/DDBJ whole genome shotgun (WGS) entry which is preliminary data.</text>
</comment>
<dbReference type="EMBL" id="JBGMDY010000002">
    <property type="protein sequence ID" value="KAL2344045.1"/>
    <property type="molecule type" value="Genomic_DNA"/>
</dbReference>
<dbReference type="PANTHER" id="PTHR47969:SF3">
    <property type="entry name" value="KINESIN-LIKE PROTEIN KIN-4B"/>
    <property type="match status" value="1"/>
</dbReference>
<organism evidence="2 3">
    <name type="scientific">Flemingia macrophylla</name>
    <dbReference type="NCBI Taxonomy" id="520843"/>
    <lineage>
        <taxon>Eukaryota</taxon>
        <taxon>Viridiplantae</taxon>
        <taxon>Streptophyta</taxon>
        <taxon>Embryophyta</taxon>
        <taxon>Tracheophyta</taxon>
        <taxon>Spermatophyta</taxon>
        <taxon>Magnoliopsida</taxon>
        <taxon>eudicotyledons</taxon>
        <taxon>Gunneridae</taxon>
        <taxon>Pentapetalae</taxon>
        <taxon>rosids</taxon>
        <taxon>fabids</taxon>
        <taxon>Fabales</taxon>
        <taxon>Fabaceae</taxon>
        <taxon>Papilionoideae</taxon>
        <taxon>50 kb inversion clade</taxon>
        <taxon>NPAAA clade</taxon>
        <taxon>indigoferoid/millettioid clade</taxon>
        <taxon>Phaseoleae</taxon>
        <taxon>Flemingia</taxon>
    </lineage>
</organism>
<dbReference type="Proteomes" id="UP001603857">
    <property type="component" value="Unassembled WGS sequence"/>
</dbReference>
<keyword evidence="3" id="KW-1185">Reference proteome</keyword>
<feature type="coiled-coil region" evidence="1">
    <location>
        <begin position="116"/>
        <end position="143"/>
    </location>
</feature>
<proteinExistence type="predicted"/>
<protein>
    <submittedName>
        <fullName evidence="2">Uncharacterized protein</fullName>
    </submittedName>
</protein>
<sequence length="175" mass="20540">MQQMRQQLKYLQAELCSRGGAPADEVRVLKERISWLEATNEDLYKELHEYRSKCAFVERCEVDEPDGPIYLMKTDGLERRFQSLDSSDHPMVGSISGEDSKETDEAAKELEHVLLQNTLDKEMNELNKRLEQKESEMKLIGVDTEALKQHFGKKLWNLRKRKEKCRKRGTVYCMR</sequence>
<dbReference type="InterPro" id="IPR027640">
    <property type="entry name" value="Kinesin-like_fam"/>
</dbReference>
<evidence type="ECO:0000313" key="2">
    <source>
        <dbReference type="EMBL" id="KAL2344045.1"/>
    </source>
</evidence>
<dbReference type="PANTHER" id="PTHR47969">
    <property type="entry name" value="CHROMOSOME-ASSOCIATED KINESIN KIF4A-RELATED"/>
    <property type="match status" value="1"/>
</dbReference>
<evidence type="ECO:0000313" key="3">
    <source>
        <dbReference type="Proteomes" id="UP001603857"/>
    </source>
</evidence>
<dbReference type="Pfam" id="PF25764">
    <property type="entry name" value="KIF21A_4th"/>
    <property type="match status" value="1"/>
</dbReference>
<reference evidence="2 3" key="1">
    <citation type="submission" date="2024-08" db="EMBL/GenBank/DDBJ databases">
        <title>Insights into the chromosomal genome structure of Flemingia macrophylla.</title>
        <authorList>
            <person name="Ding Y."/>
            <person name="Zhao Y."/>
            <person name="Bi W."/>
            <person name="Wu M."/>
            <person name="Zhao G."/>
            <person name="Gong Y."/>
            <person name="Li W."/>
            <person name="Zhang P."/>
        </authorList>
    </citation>
    <scope>NUCLEOTIDE SEQUENCE [LARGE SCALE GENOMIC DNA]</scope>
    <source>
        <strain evidence="2">DYQJB</strain>
        <tissue evidence="2">Leaf</tissue>
    </source>
</reference>
<name>A0ABD1NA38_9FABA</name>
<accession>A0ABD1NA38</accession>
<gene>
    <name evidence="2" type="ORF">Fmac_005330</name>
</gene>
<dbReference type="AlphaFoldDB" id="A0ABD1NA38"/>
<keyword evidence="1" id="KW-0175">Coiled coil</keyword>